<organism evidence="1 2">
    <name type="scientific">Suillus subaureus</name>
    <dbReference type="NCBI Taxonomy" id="48587"/>
    <lineage>
        <taxon>Eukaryota</taxon>
        <taxon>Fungi</taxon>
        <taxon>Dikarya</taxon>
        <taxon>Basidiomycota</taxon>
        <taxon>Agaricomycotina</taxon>
        <taxon>Agaricomycetes</taxon>
        <taxon>Agaricomycetidae</taxon>
        <taxon>Boletales</taxon>
        <taxon>Suillineae</taxon>
        <taxon>Suillaceae</taxon>
        <taxon>Suillus</taxon>
    </lineage>
</organism>
<dbReference type="EMBL" id="JABBWG010000011">
    <property type="protein sequence ID" value="KAG1818748.1"/>
    <property type="molecule type" value="Genomic_DNA"/>
</dbReference>
<reference evidence="1" key="1">
    <citation type="journal article" date="2020" name="New Phytol.">
        <title>Comparative genomics reveals dynamic genome evolution in host specialist ectomycorrhizal fungi.</title>
        <authorList>
            <person name="Lofgren L.A."/>
            <person name="Nguyen N.H."/>
            <person name="Vilgalys R."/>
            <person name="Ruytinx J."/>
            <person name="Liao H.L."/>
            <person name="Branco S."/>
            <person name="Kuo A."/>
            <person name="LaButti K."/>
            <person name="Lipzen A."/>
            <person name="Andreopoulos W."/>
            <person name="Pangilinan J."/>
            <person name="Riley R."/>
            <person name="Hundley H."/>
            <person name="Na H."/>
            <person name="Barry K."/>
            <person name="Grigoriev I.V."/>
            <person name="Stajich J.E."/>
            <person name="Kennedy P.G."/>
        </authorList>
    </citation>
    <scope>NUCLEOTIDE SEQUENCE</scope>
    <source>
        <strain evidence="1">MN1</strain>
    </source>
</reference>
<protein>
    <submittedName>
        <fullName evidence="1">Uncharacterized protein</fullName>
    </submittedName>
</protein>
<proteinExistence type="predicted"/>
<evidence type="ECO:0000313" key="1">
    <source>
        <dbReference type="EMBL" id="KAG1818748.1"/>
    </source>
</evidence>
<gene>
    <name evidence="1" type="ORF">BJ212DRAFT_1347378</name>
</gene>
<dbReference type="Proteomes" id="UP000807769">
    <property type="component" value="Unassembled WGS sequence"/>
</dbReference>
<name>A0A9P7JF43_9AGAM</name>
<sequence length="56" mass="6552">MRFVSLMPIDRRQALLCSKRKVITQVTSSLVAYQLDLAPSGWPSKHVLGEYWSDWW</sequence>
<dbReference type="RefSeq" id="XP_041194620.1">
    <property type="nucleotide sequence ID" value="XM_041335368.1"/>
</dbReference>
<accession>A0A9P7JF43</accession>
<dbReference type="AlphaFoldDB" id="A0A9P7JF43"/>
<dbReference type="GeneID" id="64629385"/>
<evidence type="ECO:0000313" key="2">
    <source>
        <dbReference type="Proteomes" id="UP000807769"/>
    </source>
</evidence>
<comment type="caution">
    <text evidence="1">The sequence shown here is derived from an EMBL/GenBank/DDBJ whole genome shotgun (WGS) entry which is preliminary data.</text>
</comment>
<keyword evidence="2" id="KW-1185">Reference proteome</keyword>